<gene>
    <name evidence="1" type="ORF">ACFPJ6_00490</name>
</gene>
<protein>
    <submittedName>
        <fullName evidence="1">Uncharacterized protein</fullName>
    </submittedName>
</protein>
<organism evidence="1 2">
    <name type="scientific">Aquipuribacter nitratireducens</name>
    <dbReference type="NCBI Taxonomy" id="650104"/>
    <lineage>
        <taxon>Bacteria</taxon>
        <taxon>Bacillati</taxon>
        <taxon>Actinomycetota</taxon>
        <taxon>Actinomycetes</taxon>
        <taxon>Micrococcales</taxon>
        <taxon>Intrasporangiaceae</taxon>
        <taxon>Aquipuribacter</taxon>
    </lineage>
</organism>
<dbReference type="EMBL" id="JBHSLD010000001">
    <property type="protein sequence ID" value="MFC5379258.1"/>
    <property type="molecule type" value="Genomic_DNA"/>
</dbReference>
<sequence length="110" mass="11460">MRVRVEVVLAPGVASVVAAELRVDVLDVTEHDAPARRVSRATLAEAALGNEPVTLDVEVALDPSRDHVVRAVADLAGTGGTDPGDLTTTTRVAVSADHPRARLVLHRATG</sequence>
<keyword evidence="2" id="KW-1185">Reference proteome</keyword>
<evidence type="ECO:0000313" key="1">
    <source>
        <dbReference type="EMBL" id="MFC5379258.1"/>
    </source>
</evidence>
<evidence type="ECO:0000313" key="2">
    <source>
        <dbReference type="Proteomes" id="UP001596122"/>
    </source>
</evidence>
<dbReference type="Proteomes" id="UP001596122">
    <property type="component" value="Unassembled WGS sequence"/>
</dbReference>
<name>A0ABW0GHB8_9MICO</name>
<dbReference type="RefSeq" id="WP_340266679.1">
    <property type="nucleotide sequence ID" value="NZ_JBBEOG010000001.1"/>
</dbReference>
<proteinExistence type="predicted"/>
<comment type="caution">
    <text evidence="1">The sequence shown here is derived from an EMBL/GenBank/DDBJ whole genome shotgun (WGS) entry which is preliminary data.</text>
</comment>
<reference evidence="2" key="1">
    <citation type="journal article" date="2019" name="Int. J. Syst. Evol. Microbiol.">
        <title>The Global Catalogue of Microorganisms (GCM) 10K type strain sequencing project: providing services to taxonomists for standard genome sequencing and annotation.</title>
        <authorList>
            <consortium name="The Broad Institute Genomics Platform"/>
            <consortium name="The Broad Institute Genome Sequencing Center for Infectious Disease"/>
            <person name="Wu L."/>
            <person name="Ma J."/>
        </authorList>
    </citation>
    <scope>NUCLEOTIDE SEQUENCE [LARGE SCALE GENOMIC DNA]</scope>
    <source>
        <strain evidence="2">CCUG 43114</strain>
    </source>
</reference>
<accession>A0ABW0GHB8</accession>